<feature type="domain" description="GS catalytic" evidence="5">
    <location>
        <begin position="188"/>
        <end position="622"/>
    </location>
</feature>
<keyword evidence="3" id="KW-0175">Coiled coil</keyword>
<dbReference type="PROSITE" id="PS51987">
    <property type="entry name" value="GS_CATALYTIC"/>
    <property type="match status" value="1"/>
</dbReference>
<comment type="similarity">
    <text evidence="1 2">Belongs to the glutamine synthetase family.</text>
</comment>
<reference evidence="6" key="2">
    <citation type="submission" date="2022-06" db="EMBL/GenBank/DDBJ databases">
        <title>Thermospira aquatica gen. nov., sp. nov.</title>
        <authorList>
            <person name="Ben Ali Gam Z."/>
            <person name="Labat M."/>
        </authorList>
    </citation>
    <scope>NUCLEOTIDE SEQUENCE</scope>
    <source>
        <strain evidence="6">F1F22</strain>
    </source>
</reference>
<dbReference type="EMBL" id="CP073355">
    <property type="protein sequence ID" value="URA09797.1"/>
    <property type="molecule type" value="Genomic_DNA"/>
</dbReference>
<evidence type="ECO:0000313" key="7">
    <source>
        <dbReference type="Proteomes" id="UP001056539"/>
    </source>
</evidence>
<dbReference type="SMART" id="SM01230">
    <property type="entry name" value="Gln-synt_C"/>
    <property type="match status" value="1"/>
</dbReference>
<dbReference type="GO" id="GO:0006542">
    <property type="term" value="P:glutamine biosynthetic process"/>
    <property type="evidence" value="ECO:0007669"/>
    <property type="project" value="InterPro"/>
</dbReference>
<evidence type="ECO:0000313" key="6">
    <source>
        <dbReference type="EMBL" id="URA09797.1"/>
    </source>
</evidence>
<evidence type="ECO:0000256" key="1">
    <source>
        <dbReference type="PROSITE-ProRule" id="PRU01330"/>
    </source>
</evidence>
<feature type="domain" description="GS beta-grasp" evidence="4">
    <location>
        <begin position="90"/>
        <end position="183"/>
    </location>
</feature>
<proteinExistence type="inferred from homology"/>
<dbReference type="PANTHER" id="PTHR42974">
    <property type="entry name" value="GLUTAMINE SYNTHETASE"/>
    <property type="match status" value="1"/>
</dbReference>
<dbReference type="KEGG" id="taqu:KDW03_09965"/>
<dbReference type="InterPro" id="IPR027303">
    <property type="entry name" value="Gln_synth_gly_rich_site"/>
</dbReference>
<name>A0AAX3BBW0_9SPIR</name>
<dbReference type="PROSITE" id="PS00181">
    <property type="entry name" value="GLNA_ATP"/>
    <property type="match status" value="1"/>
</dbReference>
<dbReference type="Pfam" id="PF00120">
    <property type="entry name" value="Gln-synt_C"/>
    <property type="match status" value="1"/>
</dbReference>
<dbReference type="Pfam" id="PF12437">
    <property type="entry name" value="GSIII_N"/>
    <property type="match status" value="1"/>
</dbReference>
<dbReference type="AlphaFoldDB" id="A0AAX3BBW0"/>
<sequence>MSLSVRDHLLTDIIGNRQVKSTVKDEYKNVPIPEYFGCNVFNDEAMRTYLPYKTYAKLKTIIATGEAIDDALAEEVAHGVKEWALRKGATHYTHWFQPMTGTTAEKHDSFLDFDGDGQPINRFSGKALKQGEPDASSFPSGGLRATFEARGYTAWDPSSPIFIIEGVNGNTLCIPTVFLSYTGEVLDKKAPLLRSMEVLSREATRLLHLFGKRNVKRVTTTVGAEQEYFLIDKAYFLRRQDLVLTGRTLFGAKPPRGQQMEDHYFASIRERVLAFMQDVEIEAFKLGIPAKTRHNEVAPAQFEIAPIFETSNIATDHNLLLMEIMRKVASRHNFALLLHEKPFKGVNGSGKHNNWSMATDTGENLLEPGKTPHENLQFLTVLTTVITAVYRYADLLRTSVATPGNDHRLGANEAPPAIISVFLGQQLSRILDDIENNKKTDYTDKQIIDLGISTLPRISRDNTDRNRTSPFAFTGNKFEFRAVGSSQSIAGPNFVLNTIVAKVLREVCDTIEANLKKGMEFNQAVMESILPLIKESKPVRFEGNNYSPEWEKEAARRGLPNRKNTPESLKDFINQKNIDVLKEMGVLSEVEIKARYHILVENYSKTLNIEAETALAIAKTQILPTVIRYQQILAQSISSIKGLVGESTYKTQVALLEDYASLVLDLQKKIHDLETVLTKAEETEDEVKKADFYCEQVVPMMNALREIVDTLEDKTADDLWPLPKYREMLFVY</sequence>
<gene>
    <name evidence="6" type="ORF">KDW03_09965</name>
</gene>
<dbReference type="InterPro" id="IPR008146">
    <property type="entry name" value="Gln_synth_cat_dom"/>
</dbReference>
<keyword evidence="7" id="KW-1185">Reference proteome</keyword>
<dbReference type="InterPro" id="IPR022147">
    <property type="entry name" value="GSIII_N"/>
</dbReference>
<dbReference type="PANTHER" id="PTHR42974:SF1">
    <property type="entry name" value="TYPE-3 GLUTAMINE SYNTHETASE"/>
    <property type="match status" value="1"/>
</dbReference>
<protein>
    <submittedName>
        <fullName evidence="6">Glutamine synthetase III</fullName>
    </submittedName>
</protein>
<evidence type="ECO:0000256" key="2">
    <source>
        <dbReference type="RuleBase" id="RU000384"/>
    </source>
</evidence>
<dbReference type="Gene3D" id="1.20.120.1560">
    <property type="match status" value="1"/>
</dbReference>
<dbReference type="PROSITE" id="PS51986">
    <property type="entry name" value="GS_BETA_GRASP"/>
    <property type="match status" value="1"/>
</dbReference>
<reference evidence="6" key="1">
    <citation type="submission" date="2021-04" db="EMBL/GenBank/DDBJ databases">
        <authorList>
            <person name="Postec A."/>
        </authorList>
    </citation>
    <scope>NUCLEOTIDE SEQUENCE</scope>
    <source>
        <strain evidence="6">F1F22</strain>
    </source>
</reference>
<dbReference type="InterPro" id="IPR040577">
    <property type="entry name" value="Gln-synt_C"/>
</dbReference>
<evidence type="ECO:0000259" key="5">
    <source>
        <dbReference type="PROSITE" id="PS51987"/>
    </source>
</evidence>
<feature type="coiled-coil region" evidence="3">
    <location>
        <begin position="663"/>
        <end position="690"/>
    </location>
</feature>
<evidence type="ECO:0000259" key="4">
    <source>
        <dbReference type="PROSITE" id="PS51986"/>
    </source>
</evidence>
<organism evidence="6 7">
    <name type="scientific">Thermospira aquatica</name>
    <dbReference type="NCBI Taxonomy" id="2828656"/>
    <lineage>
        <taxon>Bacteria</taxon>
        <taxon>Pseudomonadati</taxon>
        <taxon>Spirochaetota</taxon>
        <taxon>Spirochaetia</taxon>
        <taxon>Brevinematales</taxon>
        <taxon>Thermospiraceae</taxon>
        <taxon>Thermospira</taxon>
    </lineage>
</organism>
<dbReference type="Proteomes" id="UP001056539">
    <property type="component" value="Chromosome"/>
</dbReference>
<accession>A0AAX3BBW0</accession>
<dbReference type="Pfam" id="PF18318">
    <property type="entry name" value="Gln-synt_C-ter"/>
    <property type="match status" value="1"/>
</dbReference>
<dbReference type="InterPro" id="IPR008147">
    <property type="entry name" value="Gln_synt_N"/>
</dbReference>
<dbReference type="InterPro" id="IPR014746">
    <property type="entry name" value="Gln_synth/guanido_kin_cat_dom"/>
</dbReference>
<dbReference type="InterPro" id="IPR052725">
    <property type="entry name" value="GS_Type-3"/>
</dbReference>
<dbReference type="Gene3D" id="3.30.590.10">
    <property type="entry name" value="Glutamine synthetase/guanido kinase, catalytic domain"/>
    <property type="match status" value="1"/>
</dbReference>
<dbReference type="GO" id="GO:0004356">
    <property type="term" value="F:glutamine synthetase activity"/>
    <property type="evidence" value="ECO:0007669"/>
    <property type="project" value="InterPro"/>
</dbReference>
<dbReference type="SUPFAM" id="SSF55931">
    <property type="entry name" value="Glutamine synthetase/guanido kinase"/>
    <property type="match status" value="1"/>
</dbReference>
<evidence type="ECO:0000256" key="3">
    <source>
        <dbReference type="SAM" id="Coils"/>
    </source>
</evidence>